<protein>
    <submittedName>
        <fullName evidence="1">Uncharacterized protein</fullName>
    </submittedName>
</protein>
<organism evidence="1 2">
    <name type="scientific">Terfezia boudieri ATCC MYA-4762</name>
    <dbReference type="NCBI Taxonomy" id="1051890"/>
    <lineage>
        <taxon>Eukaryota</taxon>
        <taxon>Fungi</taxon>
        <taxon>Dikarya</taxon>
        <taxon>Ascomycota</taxon>
        <taxon>Pezizomycotina</taxon>
        <taxon>Pezizomycetes</taxon>
        <taxon>Pezizales</taxon>
        <taxon>Pezizaceae</taxon>
        <taxon>Terfezia</taxon>
    </lineage>
</organism>
<gene>
    <name evidence="1" type="ORF">L211DRAFT_34469</name>
</gene>
<accession>A0A3N4M3S5</accession>
<evidence type="ECO:0000313" key="1">
    <source>
        <dbReference type="EMBL" id="RPB29700.1"/>
    </source>
</evidence>
<dbReference type="InParanoid" id="A0A3N4M3S5"/>
<reference evidence="1 2" key="1">
    <citation type="journal article" date="2018" name="Nat. Ecol. Evol.">
        <title>Pezizomycetes genomes reveal the molecular basis of ectomycorrhizal truffle lifestyle.</title>
        <authorList>
            <person name="Murat C."/>
            <person name="Payen T."/>
            <person name="Noel B."/>
            <person name="Kuo A."/>
            <person name="Morin E."/>
            <person name="Chen J."/>
            <person name="Kohler A."/>
            <person name="Krizsan K."/>
            <person name="Balestrini R."/>
            <person name="Da Silva C."/>
            <person name="Montanini B."/>
            <person name="Hainaut M."/>
            <person name="Levati E."/>
            <person name="Barry K.W."/>
            <person name="Belfiori B."/>
            <person name="Cichocki N."/>
            <person name="Clum A."/>
            <person name="Dockter R.B."/>
            <person name="Fauchery L."/>
            <person name="Guy J."/>
            <person name="Iotti M."/>
            <person name="Le Tacon F."/>
            <person name="Lindquist E.A."/>
            <person name="Lipzen A."/>
            <person name="Malagnac F."/>
            <person name="Mello A."/>
            <person name="Molinier V."/>
            <person name="Miyauchi S."/>
            <person name="Poulain J."/>
            <person name="Riccioni C."/>
            <person name="Rubini A."/>
            <person name="Sitrit Y."/>
            <person name="Splivallo R."/>
            <person name="Traeger S."/>
            <person name="Wang M."/>
            <person name="Zifcakova L."/>
            <person name="Wipf D."/>
            <person name="Zambonelli A."/>
            <person name="Paolocci F."/>
            <person name="Nowrousian M."/>
            <person name="Ottonello S."/>
            <person name="Baldrian P."/>
            <person name="Spatafora J.W."/>
            <person name="Henrissat B."/>
            <person name="Nagy L.G."/>
            <person name="Aury J.M."/>
            <person name="Wincker P."/>
            <person name="Grigoriev I.V."/>
            <person name="Bonfante P."/>
            <person name="Martin F.M."/>
        </authorList>
    </citation>
    <scope>NUCLEOTIDE SEQUENCE [LARGE SCALE GENOMIC DNA]</scope>
    <source>
        <strain evidence="1 2">ATCC MYA-4762</strain>
    </source>
</reference>
<dbReference type="Proteomes" id="UP000267821">
    <property type="component" value="Unassembled WGS sequence"/>
</dbReference>
<proteinExistence type="predicted"/>
<dbReference type="EMBL" id="ML121527">
    <property type="protein sequence ID" value="RPB29700.1"/>
    <property type="molecule type" value="Genomic_DNA"/>
</dbReference>
<dbReference type="AlphaFoldDB" id="A0A3N4M3S5"/>
<sequence>MGLWDQPNSWAKRLPNCNLLGSMADRYIGITDLVSMDAIRHKARFLLDTLLMEFSCWSPMPDMADQGQGPSNACTQPSPLILVSHGLAGVVLKEVGWVPFA</sequence>
<keyword evidence="2" id="KW-1185">Reference proteome</keyword>
<evidence type="ECO:0000313" key="2">
    <source>
        <dbReference type="Proteomes" id="UP000267821"/>
    </source>
</evidence>
<name>A0A3N4M3S5_9PEZI</name>